<dbReference type="EMBL" id="JANPWB010000003">
    <property type="protein sequence ID" value="KAJ1197843.1"/>
    <property type="molecule type" value="Genomic_DNA"/>
</dbReference>
<dbReference type="AlphaFoldDB" id="A0AAV7VCG2"/>
<dbReference type="Proteomes" id="UP001066276">
    <property type="component" value="Chromosome 2_1"/>
</dbReference>
<accession>A0AAV7VCG2</accession>
<keyword evidence="3" id="KW-1185">Reference proteome</keyword>
<feature type="compositionally biased region" description="Low complexity" evidence="1">
    <location>
        <begin position="88"/>
        <end position="101"/>
    </location>
</feature>
<evidence type="ECO:0000313" key="2">
    <source>
        <dbReference type="EMBL" id="KAJ1197843.1"/>
    </source>
</evidence>
<feature type="region of interest" description="Disordered" evidence="1">
    <location>
        <begin position="1"/>
        <end position="119"/>
    </location>
</feature>
<evidence type="ECO:0000313" key="3">
    <source>
        <dbReference type="Proteomes" id="UP001066276"/>
    </source>
</evidence>
<sequence length="119" mass="13094">MSRTERPPPRPQVRLRAPGLPWHSRELGGSPWLLSCVPQPLGGKSRPGTARGSGKWKKDFRAKGSGSGRRWSWSPREPLCAQEEPWPRRQGGAAARGSAGSPKEAGPEQGMIHRAWGRR</sequence>
<gene>
    <name evidence="2" type="ORF">NDU88_001689</name>
</gene>
<evidence type="ECO:0000256" key="1">
    <source>
        <dbReference type="SAM" id="MobiDB-lite"/>
    </source>
</evidence>
<name>A0AAV7VCG2_PLEWA</name>
<reference evidence="2" key="1">
    <citation type="journal article" date="2022" name="bioRxiv">
        <title>Sequencing and chromosome-scale assembly of the giantPleurodeles waltlgenome.</title>
        <authorList>
            <person name="Brown T."/>
            <person name="Elewa A."/>
            <person name="Iarovenko S."/>
            <person name="Subramanian E."/>
            <person name="Araus A.J."/>
            <person name="Petzold A."/>
            <person name="Susuki M."/>
            <person name="Suzuki K.-i.T."/>
            <person name="Hayashi T."/>
            <person name="Toyoda A."/>
            <person name="Oliveira C."/>
            <person name="Osipova E."/>
            <person name="Leigh N.D."/>
            <person name="Simon A."/>
            <person name="Yun M.H."/>
        </authorList>
    </citation>
    <scope>NUCLEOTIDE SEQUENCE</scope>
    <source>
        <strain evidence="2">20211129_DDA</strain>
        <tissue evidence="2">Liver</tissue>
    </source>
</reference>
<proteinExistence type="predicted"/>
<comment type="caution">
    <text evidence="2">The sequence shown here is derived from an EMBL/GenBank/DDBJ whole genome shotgun (WGS) entry which is preliminary data.</text>
</comment>
<organism evidence="2 3">
    <name type="scientific">Pleurodeles waltl</name>
    <name type="common">Iberian ribbed newt</name>
    <dbReference type="NCBI Taxonomy" id="8319"/>
    <lineage>
        <taxon>Eukaryota</taxon>
        <taxon>Metazoa</taxon>
        <taxon>Chordata</taxon>
        <taxon>Craniata</taxon>
        <taxon>Vertebrata</taxon>
        <taxon>Euteleostomi</taxon>
        <taxon>Amphibia</taxon>
        <taxon>Batrachia</taxon>
        <taxon>Caudata</taxon>
        <taxon>Salamandroidea</taxon>
        <taxon>Salamandridae</taxon>
        <taxon>Pleurodelinae</taxon>
        <taxon>Pleurodeles</taxon>
    </lineage>
</organism>
<protein>
    <submittedName>
        <fullName evidence="2">Uncharacterized protein</fullName>
    </submittedName>
</protein>